<keyword evidence="2" id="KW-1185">Reference proteome</keyword>
<gene>
    <name evidence="1" type="ORF">DY000_02041238</name>
</gene>
<reference evidence="1 2" key="1">
    <citation type="journal article" date="2020" name="BMC Genomics">
        <title>Intraspecific diversification of the crop wild relative Brassica cretica Lam. using demographic model selection.</title>
        <authorList>
            <person name="Kioukis A."/>
            <person name="Michalopoulou V.A."/>
            <person name="Briers L."/>
            <person name="Pirintsos S."/>
            <person name="Studholme D.J."/>
            <person name="Pavlidis P."/>
            <person name="Sarris P.F."/>
        </authorList>
    </citation>
    <scope>NUCLEOTIDE SEQUENCE [LARGE SCALE GENOMIC DNA]</scope>
    <source>
        <strain evidence="2">cv. PFS-1207/04</strain>
    </source>
</reference>
<dbReference type="EMBL" id="QGKV02001507">
    <property type="protein sequence ID" value="KAF3532692.1"/>
    <property type="molecule type" value="Genomic_DNA"/>
</dbReference>
<evidence type="ECO:0000313" key="1">
    <source>
        <dbReference type="EMBL" id="KAF3532692.1"/>
    </source>
</evidence>
<proteinExistence type="predicted"/>
<accession>A0ABQ7BJ71</accession>
<protein>
    <submittedName>
        <fullName evidence="1">Uncharacterized protein</fullName>
    </submittedName>
</protein>
<name>A0ABQ7BJ71_BRACR</name>
<comment type="caution">
    <text evidence="1">The sequence shown here is derived from an EMBL/GenBank/DDBJ whole genome shotgun (WGS) entry which is preliminary data.</text>
</comment>
<sequence>MRSVWSLRSDRALPKRRYDTNPCILVYPSMLSPEDHSEPISFGVNTSNIFGSPSMPISGYESLAQPLPRRYQTSHKLLMYQKQLPLLQPDSLSLKLQQFSEPTSDAHFFGFRYSNCFRTVGNYSIKLALHLLTYIIY</sequence>
<organism evidence="1 2">
    <name type="scientific">Brassica cretica</name>
    <name type="common">Mustard</name>
    <dbReference type="NCBI Taxonomy" id="69181"/>
    <lineage>
        <taxon>Eukaryota</taxon>
        <taxon>Viridiplantae</taxon>
        <taxon>Streptophyta</taxon>
        <taxon>Embryophyta</taxon>
        <taxon>Tracheophyta</taxon>
        <taxon>Spermatophyta</taxon>
        <taxon>Magnoliopsida</taxon>
        <taxon>eudicotyledons</taxon>
        <taxon>Gunneridae</taxon>
        <taxon>Pentapetalae</taxon>
        <taxon>rosids</taxon>
        <taxon>malvids</taxon>
        <taxon>Brassicales</taxon>
        <taxon>Brassicaceae</taxon>
        <taxon>Brassiceae</taxon>
        <taxon>Brassica</taxon>
    </lineage>
</organism>
<evidence type="ECO:0000313" key="2">
    <source>
        <dbReference type="Proteomes" id="UP000266723"/>
    </source>
</evidence>
<dbReference type="Proteomes" id="UP000266723">
    <property type="component" value="Unassembled WGS sequence"/>
</dbReference>